<dbReference type="EnsemblMetazoa" id="AMEC003284-RA">
    <property type="protein sequence ID" value="AMEC003284-PA"/>
    <property type="gene ID" value="AMEC003284"/>
</dbReference>
<sequence>MEGRSNHYHRVKTDSRQSVVTIARKGFQQPDDAHRAHETRAHGDHHGHKPRVALGRKRKTKAETKAASSRKNNHTAPHSTWRRSLILVLSDVFRYVLVVRSHHFCCRSIASITIVKPCAAGPNQLLLDRLSIHPDARLPLVWADREPVSSNGRAPANERPPFR</sequence>
<feature type="compositionally biased region" description="Basic residues" evidence="1">
    <location>
        <begin position="45"/>
        <end position="60"/>
    </location>
</feature>
<keyword evidence="3" id="KW-1185">Reference proteome</keyword>
<evidence type="ECO:0000313" key="2">
    <source>
        <dbReference type="EnsemblMetazoa" id="AMEC003284-PA"/>
    </source>
</evidence>
<organism evidence="2 3">
    <name type="scientific">Anopheles melas</name>
    <dbReference type="NCBI Taxonomy" id="34690"/>
    <lineage>
        <taxon>Eukaryota</taxon>
        <taxon>Metazoa</taxon>
        <taxon>Ecdysozoa</taxon>
        <taxon>Arthropoda</taxon>
        <taxon>Hexapoda</taxon>
        <taxon>Insecta</taxon>
        <taxon>Pterygota</taxon>
        <taxon>Neoptera</taxon>
        <taxon>Endopterygota</taxon>
        <taxon>Diptera</taxon>
        <taxon>Nematocera</taxon>
        <taxon>Culicoidea</taxon>
        <taxon>Culicidae</taxon>
        <taxon>Anophelinae</taxon>
        <taxon>Anopheles</taxon>
    </lineage>
</organism>
<dbReference type="Proteomes" id="UP000075902">
    <property type="component" value="Unassembled WGS sequence"/>
</dbReference>
<name>A0A182TJ76_9DIPT</name>
<evidence type="ECO:0000256" key="1">
    <source>
        <dbReference type="SAM" id="MobiDB-lite"/>
    </source>
</evidence>
<feature type="region of interest" description="Disordered" evidence="1">
    <location>
        <begin position="27"/>
        <end position="76"/>
    </location>
</feature>
<dbReference type="VEuPathDB" id="VectorBase:AMEC003284"/>
<dbReference type="AlphaFoldDB" id="A0A182TJ76"/>
<reference evidence="3" key="1">
    <citation type="submission" date="2014-01" db="EMBL/GenBank/DDBJ databases">
        <title>The Genome Sequence of Anopheles melas CM1001059_A (V2).</title>
        <authorList>
            <consortium name="The Broad Institute Genomics Platform"/>
            <person name="Neafsey D.E."/>
            <person name="Besansky N."/>
            <person name="Howell P."/>
            <person name="Walton C."/>
            <person name="Young S.K."/>
            <person name="Zeng Q."/>
            <person name="Gargeya S."/>
            <person name="Fitzgerald M."/>
            <person name="Haas B."/>
            <person name="Abouelleil A."/>
            <person name="Allen A.W."/>
            <person name="Alvarado L."/>
            <person name="Arachchi H.M."/>
            <person name="Berlin A.M."/>
            <person name="Chapman S.B."/>
            <person name="Gainer-Dewar J."/>
            <person name="Goldberg J."/>
            <person name="Griggs A."/>
            <person name="Gujja S."/>
            <person name="Hansen M."/>
            <person name="Howarth C."/>
            <person name="Imamovic A."/>
            <person name="Ireland A."/>
            <person name="Larimer J."/>
            <person name="McCowan C."/>
            <person name="Murphy C."/>
            <person name="Pearson M."/>
            <person name="Poon T.W."/>
            <person name="Priest M."/>
            <person name="Roberts A."/>
            <person name="Saif S."/>
            <person name="Shea T."/>
            <person name="Sisk P."/>
            <person name="Sykes S."/>
            <person name="Wortman J."/>
            <person name="Nusbaum C."/>
            <person name="Birren B."/>
        </authorList>
    </citation>
    <scope>NUCLEOTIDE SEQUENCE [LARGE SCALE GENOMIC DNA]</scope>
    <source>
        <strain evidence="3">CM1001059</strain>
    </source>
</reference>
<evidence type="ECO:0000313" key="3">
    <source>
        <dbReference type="Proteomes" id="UP000075902"/>
    </source>
</evidence>
<proteinExistence type="predicted"/>
<reference evidence="2" key="2">
    <citation type="submission" date="2020-05" db="UniProtKB">
        <authorList>
            <consortium name="EnsemblMetazoa"/>
        </authorList>
    </citation>
    <scope>IDENTIFICATION</scope>
    <source>
        <strain evidence="2">CM1001059</strain>
    </source>
</reference>
<feature type="compositionally biased region" description="Basic and acidic residues" evidence="1">
    <location>
        <begin position="31"/>
        <end position="44"/>
    </location>
</feature>
<accession>A0A182TJ76</accession>
<protein>
    <submittedName>
        <fullName evidence="2">Uncharacterized protein</fullName>
    </submittedName>
</protein>